<dbReference type="HOGENOM" id="CLU_1275351_0_0_2"/>
<evidence type="ECO:0000313" key="4">
    <source>
        <dbReference type="Proteomes" id="UP000001979"/>
    </source>
</evidence>
<feature type="coiled-coil region" evidence="1">
    <location>
        <begin position="41"/>
        <end position="89"/>
    </location>
</feature>
<accession>Q12TE5</accession>
<dbReference type="STRING" id="259564.Mbur_2430"/>
<evidence type="ECO:0000256" key="1">
    <source>
        <dbReference type="SAM" id="Coils"/>
    </source>
</evidence>
<dbReference type="EMBL" id="CP000300">
    <property type="protein sequence ID" value="ABE53281.1"/>
    <property type="molecule type" value="Genomic_DNA"/>
</dbReference>
<feature type="region of interest" description="Disordered" evidence="2">
    <location>
        <begin position="218"/>
        <end position="237"/>
    </location>
</feature>
<proteinExistence type="predicted"/>
<reference evidence="4" key="1">
    <citation type="journal article" date="2009" name="ISME J.">
        <title>The genome sequence of the psychrophilic archaeon, Methanococcoides burtonii: the role of genome evolution in cold adaptation.</title>
        <authorList>
            <person name="Allen M.A."/>
            <person name="Lauro F.M."/>
            <person name="Williams T.J."/>
            <person name="Burg D."/>
            <person name="Siddiqui K.S."/>
            <person name="De Francisci D."/>
            <person name="Chong K.W."/>
            <person name="Pilak O."/>
            <person name="Chew H.H."/>
            <person name="De Maere M.Z."/>
            <person name="Ting L."/>
            <person name="Katrib M."/>
            <person name="Ng C."/>
            <person name="Sowers K.R."/>
            <person name="Galperin M.Y."/>
            <person name="Anderson I.J."/>
            <person name="Ivanova N."/>
            <person name="Dalin E."/>
            <person name="Martinez M."/>
            <person name="Lapidus A."/>
            <person name="Hauser L."/>
            <person name="Land M."/>
            <person name="Thomas T."/>
            <person name="Cavicchioli R."/>
        </authorList>
    </citation>
    <scope>NUCLEOTIDE SEQUENCE [LARGE SCALE GENOMIC DNA]</scope>
    <source>
        <strain evidence="4">DSM 6242 / NBRC 107633 / OCM 468 / ACE-M</strain>
    </source>
</reference>
<keyword evidence="1" id="KW-0175">Coiled coil</keyword>
<protein>
    <submittedName>
        <fullName evidence="3">Uncharacterized protein</fullName>
    </submittedName>
</protein>
<dbReference type="Proteomes" id="UP000001979">
    <property type="component" value="Chromosome"/>
</dbReference>
<gene>
    <name evidence="3" type="ordered locus">Mbur_2430</name>
</gene>
<dbReference type="AlphaFoldDB" id="Q12TE5"/>
<name>Q12TE5_METBU</name>
<evidence type="ECO:0000256" key="2">
    <source>
        <dbReference type="SAM" id="MobiDB-lite"/>
    </source>
</evidence>
<feature type="compositionally biased region" description="Basic and acidic residues" evidence="2">
    <location>
        <begin position="218"/>
        <end position="227"/>
    </location>
</feature>
<evidence type="ECO:0000313" key="3">
    <source>
        <dbReference type="EMBL" id="ABE53281.1"/>
    </source>
</evidence>
<keyword evidence="4" id="KW-1185">Reference proteome</keyword>
<organism evidence="3 4">
    <name type="scientific">Methanococcoides burtonii (strain DSM 6242 / NBRC 107633 / OCM 468 / ACE-M)</name>
    <dbReference type="NCBI Taxonomy" id="259564"/>
    <lineage>
        <taxon>Archaea</taxon>
        <taxon>Methanobacteriati</taxon>
        <taxon>Methanobacteriota</taxon>
        <taxon>Stenosarchaea group</taxon>
        <taxon>Methanomicrobia</taxon>
        <taxon>Methanosarcinales</taxon>
        <taxon>Methanosarcinaceae</taxon>
        <taxon>Methanococcoides</taxon>
    </lineage>
</organism>
<sequence length="237" mass="27232">MPRYTNYEFYIYLKTGVNMSESNMNKETSILDKDELIKSVIAKHKRLLEEYNKEFSELDARSKALNEQIESSKQKKEDTLTRIEVLKEKRQQLYHQAENVLGNMFTDIDDKLLDNKLMHAANDGFTKVRRLIDISEEKQVVDELLTKLNGMSTHGTVQNSVQQIKAKVNGAIEASNELAGTIGIKALEENFHKASEELKTISPRHGWLENRIKSHNEALEHWEKNPATEENTTEADA</sequence>
<dbReference type="KEGG" id="mbu:Mbur_2430"/>